<name>A0A176WHJ9_MARPO</name>
<dbReference type="PRINTS" id="PR00385">
    <property type="entry name" value="P450"/>
</dbReference>
<dbReference type="AlphaFoldDB" id="A0A176WHJ9"/>
<feature type="region of interest" description="Disordered" evidence="6">
    <location>
        <begin position="1"/>
        <end position="21"/>
    </location>
</feature>
<evidence type="ECO:0000256" key="5">
    <source>
        <dbReference type="PIRSR" id="PIRSR602401-1"/>
    </source>
</evidence>
<dbReference type="CDD" id="cd11064">
    <property type="entry name" value="CYP86A"/>
    <property type="match status" value="1"/>
</dbReference>
<keyword evidence="7" id="KW-0812">Transmembrane</keyword>
<dbReference type="Proteomes" id="UP000077202">
    <property type="component" value="Unassembled WGS sequence"/>
</dbReference>
<dbReference type="InterPro" id="IPR002401">
    <property type="entry name" value="Cyt_P450_E_grp-I"/>
</dbReference>
<evidence type="ECO:0000256" key="7">
    <source>
        <dbReference type="SAM" id="Phobius"/>
    </source>
</evidence>
<evidence type="ECO:0000256" key="4">
    <source>
        <dbReference type="ARBA" id="ARBA00023004"/>
    </source>
</evidence>
<dbReference type="InterPro" id="IPR001128">
    <property type="entry name" value="Cyt_P450"/>
</dbReference>
<keyword evidence="7" id="KW-1133">Transmembrane helix</keyword>
<keyword evidence="9" id="KW-1185">Reference proteome</keyword>
<dbReference type="PANTHER" id="PTHR24296">
    <property type="entry name" value="CYTOCHROME P450"/>
    <property type="match status" value="1"/>
</dbReference>
<evidence type="ECO:0008006" key="10">
    <source>
        <dbReference type="Google" id="ProtNLM"/>
    </source>
</evidence>
<keyword evidence="4 5" id="KW-0408">Iron</keyword>
<dbReference type="Gene3D" id="1.10.630.10">
    <property type="entry name" value="Cytochrome P450"/>
    <property type="match status" value="1"/>
</dbReference>
<feature type="transmembrane region" description="Helical" evidence="7">
    <location>
        <begin position="151"/>
        <end position="171"/>
    </location>
</feature>
<dbReference type="GO" id="GO:0016705">
    <property type="term" value="F:oxidoreductase activity, acting on paired donors, with incorporation or reduction of molecular oxygen"/>
    <property type="evidence" value="ECO:0007669"/>
    <property type="project" value="InterPro"/>
</dbReference>
<dbReference type="PRINTS" id="PR00463">
    <property type="entry name" value="EP450I"/>
</dbReference>
<comment type="caution">
    <text evidence="8">The sequence shown here is derived from an EMBL/GenBank/DDBJ whole genome shotgun (WGS) entry which is preliminary data.</text>
</comment>
<keyword evidence="7" id="KW-0472">Membrane</keyword>
<evidence type="ECO:0000256" key="6">
    <source>
        <dbReference type="SAM" id="MobiDB-lite"/>
    </source>
</evidence>
<keyword evidence="2 5" id="KW-0479">Metal-binding</keyword>
<organism evidence="8 9">
    <name type="scientific">Marchantia polymorpha subsp. ruderalis</name>
    <dbReference type="NCBI Taxonomy" id="1480154"/>
    <lineage>
        <taxon>Eukaryota</taxon>
        <taxon>Viridiplantae</taxon>
        <taxon>Streptophyta</taxon>
        <taxon>Embryophyta</taxon>
        <taxon>Marchantiophyta</taxon>
        <taxon>Marchantiopsida</taxon>
        <taxon>Marchantiidae</taxon>
        <taxon>Marchantiales</taxon>
        <taxon>Marchantiaceae</taxon>
        <taxon>Marchantia</taxon>
    </lineage>
</organism>
<accession>A0A176WHJ9</accession>
<dbReference type="Pfam" id="PF00067">
    <property type="entry name" value="p450"/>
    <property type="match status" value="1"/>
</dbReference>
<evidence type="ECO:0000256" key="1">
    <source>
        <dbReference type="ARBA" id="ARBA00010617"/>
    </source>
</evidence>
<dbReference type="GO" id="GO:0004497">
    <property type="term" value="F:monooxygenase activity"/>
    <property type="evidence" value="ECO:0007669"/>
    <property type="project" value="InterPro"/>
</dbReference>
<evidence type="ECO:0000256" key="3">
    <source>
        <dbReference type="ARBA" id="ARBA00023002"/>
    </source>
</evidence>
<dbReference type="EMBL" id="LVLJ01000840">
    <property type="protein sequence ID" value="OAE32364.1"/>
    <property type="molecule type" value="Genomic_DNA"/>
</dbReference>
<comment type="cofactor">
    <cofactor evidence="5">
        <name>heme</name>
        <dbReference type="ChEBI" id="CHEBI:30413"/>
    </cofactor>
</comment>
<evidence type="ECO:0000256" key="2">
    <source>
        <dbReference type="ARBA" id="ARBA00022723"/>
    </source>
</evidence>
<comment type="similarity">
    <text evidence="1">Belongs to the cytochrome P450 family.</text>
</comment>
<dbReference type="InterPro" id="IPR036396">
    <property type="entry name" value="Cyt_P450_sf"/>
</dbReference>
<keyword evidence="3" id="KW-0560">Oxidoreductase</keyword>
<feature type="binding site" description="axial binding residue" evidence="5">
    <location>
        <position position="641"/>
    </location>
    <ligand>
        <name>heme</name>
        <dbReference type="ChEBI" id="CHEBI:30413"/>
    </ligand>
    <ligandPart>
        <name>Fe</name>
        <dbReference type="ChEBI" id="CHEBI:18248"/>
    </ligandPart>
</feature>
<gene>
    <name evidence="8" type="ORF">AXG93_3017s1350</name>
</gene>
<protein>
    <recommendedName>
        <fullName evidence="10">Cytochrome P450</fullName>
    </recommendedName>
</protein>
<dbReference type="GO" id="GO:0005506">
    <property type="term" value="F:iron ion binding"/>
    <property type="evidence" value="ECO:0007669"/>
    <property type="project" value="InterPro"/>
</dbReference>
<reference evidence="8" key="1">
    <citation type="submission" date="2016-03" db="EMBL/GenBank/DDBJ databases">
        <title>Mechanisms controlling the formation of the plant cell surface in tip-growing cells are functionally conserved among land plants.</title>
        <authorList>
            <person name="Honkanen S."/>
            <person name="Jones V.A."/>
            <person name="Morieri G."/>
            <person name="Champion C."/>
            <person name="Hetherington A.J."/>
            <person name="Kelly S."/>
            <person name="Saint-Marcoux D."/>
            <person name="Proust H."/>
            <person name="Prescott H."/>
            <person name="Dolan L."/>
        </authorList>
    </citation>
    <scope>NUCLEOTIDE SEQUENCE [LARGE SCALE GENOMIC DNA]</scope>
    <source>
        <tissue evidence="8">Whole gametophyte</tissue>
    </source>
</reference>
<evidence type="ECO:0000313" key="8">
    <source>
        <dbReference type="EMBL" id="OAE32364.1"/>
    </source>
</evidence>
<proteinExistence type="inferred from homology"/>
<dbReference type="SUPFAM" id="SSF48264">
    <property type="entry name" value="Cytochrome P450"/>
    <property type="match status" value="1"/>
</dbReference>
<dbReference type="GO" id="GO:0020037">
    <property type="term" value="F:heme binding"/>
    <property type="evidence" value="ECO:0007669"/>
    <property type="project" value="InterPro"/>
</dbReference>
<sequence>MIQVTRESQKRQSHQLSASSCSGPKFREVTYTIHTPNVHTERKSRPGVFHDIRIQSKFIVHEQSTQTRLLVSSGNFCWNLVLRSFFDLLLSDPGQHVPPNGPSLDSVLPSPRSSQANSGLNDHIARLSNCVKMRLEQWFPYGSHGVSWPSVGSALLVMLMGSVIYFIWNWASDSGDFGRRRRGPKSYPILGAQIEISKNLNNLYAWATSYLEKDPTHTIRVRRPLSSSYVVITANPENVEHMLKTNFDNYPKGATVLEGLRPLLGHGIFNADGDMWKSQRKVASHEFSTRTLRDFVVEFVHNETHERLLPVLAEAHADGRVIDIQDVFLRFAFDNICLLGFGYDLGCLDPSFPEVEFANAFDEAMVLTFKRVLLPQSLYTIVSILARFGLVGDFGIGAESKLVQHVQIIDKFALALIQKRREELQSRTEDDDKSELDIADRKGTSKFSQGQSDLLSRFIQFDDEVNAHDDEAEQKRKDRAPSDKYLRDILINFVIAGRDTSSLALTWFFWLLPQYPGVEQAIEAEVTSILRAKGKTAADGFDFDDLKEMHYVQAAITESMRLYPPVPTDSKTALADDRFPDGTVIGKGDRVVFHCYAMGRMQDLWGPDCLEFKPERFLHDGKFVPASSFKYPIFQAGPRICMGKEMAYTQMKYIIASVISSPYRFKLSPGAEKLPASGLSLTFKMRHGLKGTVHKV</sequence>
<evidence type="ECO:0000313" key="9">
    <source>
        <dbReference type="Proteomes" id="UP000077202"/>
    </source>
</evidence>
<keyword evidence="5" id="KW-0349">Heme</keyword>